<dbReference type="PANTHER" id="PTHR37951:SF1">
    <property type="entry name" value="TYPE VI SECRETION SYSTEM COMPONENT TSSA1"/>
    <property type="match status" value="1"/>
</dbReference>
<evidence type="ECO:0000259" key="2">
    <source>
        <dbReference type="Pfam" id="PF06812"/>
    </source>
</evidence>
<protein>
    <submittedName>
        <fullName evidence="3">Type VI secretion-associated protein, ImpA family</fullName>
    </submittedName>
</protein>
<comment type="caution">
    <text evidence="3">The sequence shown here is derived from an EMBL/GenBank/DDBJ whole genome shotgun (WGS) entry which is preliminary data.</text>
</comment>
<sequence>MIDVEGLLEDVSPDSPCGEDLEYDPAFGELERATQGKPEQQFGDTIVPAEEPDWAEVRRLATDLLGRTKDLRVATHLVRALAAIEGWSGFRDGMALLDGLLERFWDGLHPLLDPDDDMDPTLRINTLSTLANPIATLDRLSTAPLVRSRAVGIFGLRDIQIAEGELAAPKDAPGPAPETSVIQAAFRDAELESLEATAEAIAQSIEHLARIDALLMERVGSSAAPDLTPLATLMKTARKAVLGPLSERSGGAPPTGEDDATNQTQPGGTETQAGAAPARTAAPDAITGPQDVVRTLDLICDYYSRNEPSSPIPLLLNRAKRLVSKNFLEILEDLAPDGLSQAHGIRGPEQED</sequence>
<feature type="domain" description="ImpA N-terminal" evidence="2">
    <location>
        <begin position="8"/>
        <end position="131"/>
    </location>
</feature>
<feature type="region of interest" description="Disordered" evidence="1">
    <location>
        <begin position="244"/>
        <end position="287"/>
    </location>
</feature>
<dbReference type="eggNOG" id="COG3515">
    <property type="taxonomic scope" value="Bacteria"/>
</dbReference>
<dbReference type="OrthoDB" id="9771118at2"/>
<evidence type="ECO:0000313" key="4">
    <source>
        <dbReference type="Proteomes" id="UP000004200"/>
    </source>
</evidence>
<dbReference type="NCBIfam" id="TIGR03363">
    <property type="entry name" value="VI_chp_8"/>
    <property type="match status" value="1"/>
</dbReference>
<organism evidence="3 4">
    <name type="scientific">Thiorhodococcus drewsii AZ1</name>
    <dbReference type="NCBI Taxonomy" id="765913"/>
    <lineage>
        <taxon>Bacteria</taxon>
        <taxon>Pseudomonadati</taxon>
        <taxon>Pseudomonadota</taxon>
        <taxon>Gammaproteobacteria</taxon>
        <taxon>Chromatiales</taxon>
        <taxon>Chromatiaceae</taxon>
        <taxon>Thiorhodococcus</taxon>
    </lineage>
</organism>
<gene>
    <name evidence="3" type="ORF">ThidrDRAFT_2280</name>
</gene>
<evidence type="ECO:0000313" key="3">
    <source>
        <dbReference type="EMBL" id="EGV31175.1"/>
    </source>
</evidence>
<reference evidence="3 4" key="1">
    <citation type="submission" date="2011-06" db="EMBL/GenBank/DDBJ databases">
        <title>The draft genome of Thiorhodococcus drewsii AZ1.</title>
        <authorList>
            <consortium name="US DOE Joint Genome Institute (JGI-PGF)"/>
            <person name="Lucas S."/>
            <person name="Han J."/>
            <person name="Lapidus A."/>
            <person name="Cheng J.-F."/>
            <person name="Goodwin L."/>
            <person name="Pitluck S."/>
            <person name="Peters L."/>
            <person name="Land M.L."/>
            <person name="Hauser L."/>
            <person name="Vogl K."/>
            <person name="Liu Z."/>
            <person name="Imhoff J."/>
            <person name="Thiel V."/>
            <person name="Frigaard N.-U."/>
            <person name="Bryant D.A."/>
            <person name="Woyke T.J."/>
        </authorList>
    </citation>
    <scope>NUCLEOTIDE SEQUENCE [LARGE SCALE GENOMIC DNA]</scope>
    <source>
        <strain evidence="3 4">AZ1</strain>
    </source>
</reference>
<dbReference type="PANTHER" id="PTHR37951">
    <property type="entry name" value="CYTOPLASMIC PROTEIN-RELATED"/>
    <property type="match status" value="1"/>
</dbReference>
<dbReference type="PATRIC" id="fig|765913.3.peg.2321"/>
<dbReference type="EMBL" id="AFWT01000014">
    <property type="protein sequence ID" value="EGV31175.1"/>
    <property type="molecule type" value="Genomic_DNA"/>
</dbReference>
<dbReference type="AlphaFoldDB" id="G2E1W7"/>
<dbReference type="InterPro" id="IPR017740">
    <property type="entry name" value="TssA-like"/>
</dbReference>
<dbReference type="RefSeq" id="WP_007040993.1">
    <property type="nucleotide sequence ID" value="NZ_AFWT01000014.1"/>
</dbReference>
<name>G2E1W7_9GAMM</name>
<accession>G2E1W7</accession>
<feature type="compositionally biased region" description="Polar residues" evidence="1">
    <location>
        <begin position="261"/>
        <end position="272"/>
    </location>
</feature>
<evidence type="ECO:0000256" key="1">
    <source>
        <dbReference type="SAM" id="MobiDB-lite"/>
    </source>
</evidence>
<dbReference type="STRING" id="765913.ThidrDRAFT_2280"/>
<dbReference type="Proteomes" id="UP000004200">
    <property type="component" value="Unassembled WGS sequence"/>
</dbReference>
<dbReference type="Pfam" id="PF06812">
    <property type="entry name" value="ImpA_N"/>
    <property type="match status" value="1"/>
</dbReference>
<dbReference type="InterPro" id="IPR010657">
    <property type="entry name" value="ImpA_N"/>
</dbReference>
<proteinExistence type="predicted"/>
<keyword evidence="4" id="KW-1185">Reference proteome</keyword>
<feature type="compositionally biased region" description="Low complexity" evidence="1">
    <location>
        <begin position="273"/>
        <end position="285"/>
    </location>
</feature>